<dbReference type="SUPFAM" id="SSF50370">
    <property type="entry name" value="Ricin B-like lectins"/>
    <property type="match status" value="1"/>
</dbReference>
<name>A0A1Z1W3E5_9ACTN</name>
<dbReference type="InterPro" id="IPR001387">
    <property type="entry name" value="Cro/C1-type_HTH"/>
</dbReference>
<evidence type="ECO:0000313" key="3">
    <source>
        <dbReference type="Proteomes" id="UP000195880"/>
    </source>
</evidence>
<keyword evidence="1" id="KW-1133">Transmembrane helix</keyword>
<dbReference type="InterPro" id="IPR035992">
    <property type="entry name" value="Ricin_B-like_lectins"/>
</dbReference>
<keyword evidence="1" id="KW-0812">Transmembrane</keyword>
<protein>
    <recommendedName>
        <fullName evidence="4">XRE family transcriptional regulator</fullName>
    </recommendedName>
</protein>
<dbReference type="eggNOG" id="COG3409">
    <property type="taxonomic scope" value="Bacteria"/>
</dbReference>
<proteinExistence type="predicted"/>
<keyword evidence="1" id="KW-0472">Membrane</keyword>
<keyword evidence="3" id="KW-1185">Reference proteome</keyword>
<evidence type="ECO:0000313" key="2">
    <source>
        <dbReference type="EMBL" id="ARX80958.1"/>
    </source>
</evidence>
<organism evidence="2 3">
    <name type="scientific">Streptomyces alboflavus</name>
    <dbReference type="NCBI Taxonomy" id="67267"/>
    <lineage>
        <taxon>Bacteria</taxon>
        <taxon>Bacillati</taxon>
        <taxon>Actinomycetota</taxon>
        <taxon>Actinomycetes</taxon>
        <taxon>Kitasatosporales</taxon>
        <taxon>Streptomycetaceae</taxon>
        <taxon>Streptomyces</taxon>
    </lineage>
</organism>
<reference evidence="2 3" key="1">
    <citation type="submission" date="2017-05" db="EMBL/GenBank/DDBJ databases">
        <title>Streptomyces alboflavus Genome sequencing and assembly.</title>
        <authorList>
            <person name="Wang Y."/>
            <person name="Du B."/>
            <person name="Ding Y."/>
            <person name="Liu H."/>
            <person name="Hou Q."/>
            <person name="Liu K."/>
            <person name="Wang C."/>
            <person name="Yao L."/>
        </authorList>
    </citation>
    <scope>NUCLEOTIDE SEQUENCE [LARGE SCALE GENOMIC DNA]</scope>
    <source>
        <strain evidence="2 3">MDJK44</strain>
    </source>
</reference>
<dbReference type="AlphaFoldDB" id="A0A1Z1W3E5"/>
<dbReference type="CDD" id="cd00161">
    <property type="entry name" value="beta-trefoil_Ricin-like"/>
    <property type="match status" value="1"/>
</dbReference>
<sequence>MAAMGEKGDSGPQQATTAEEFVAALRDLKERSGLTYRQLEERAAERGEVLARSTLAEVLGGRRAPRPELLGAFVRACGDAGRADEWIEAWEALARKGAGPTAVDERARFPVNVLVNILRLRVPSRVVVVAMAVAALTAAVTAWSVLSTGDAGDGGKAGNGGDGGPAAASASVWPRLPGGRVQIRPVVADGMCVTDGRVRGYEPLVAVQRPCGETAPQETLLEPLGGSNYRIRWYHPDHGRACLKALDGTAVAGLLEPWEACDQASRFHIEPTGADGSRRYTLRVEGQGCMAVKGAAKTANTAVVMRPCEAKPHHVFVIEPAP</sequence>
<dbReference type="Pfam" id="PF13560">
    <property type="entry name" value="HTH_31"/>
    <property type="match status" value="1"/>
</dbReference>
<accession>A0A1Z1W3E5</accession>
<dbReference type="Proteomes" id="UP000195880">
    <property type="component" value="Chromosome"/>
</dbReference>
<feature type="transmembrane region" description="Helical" evidence="1">
    <location>
        <begin position="126"/>
        <end position="146"/>
    </location>
</feature>
<dbReference type="KEGG" id="salf:SMD44_00356"/>
<dbReference type="CDD" id="cd00093">
    <property type="entry name" value="HTH_XRE"/>
    <property type="match status" value="1"/>
</dbReference>
<dbReference type="EMBL" id="CP021748">
    <property type="protein sequence ID" value="ARX80958.1"/>
    <property type="molecule type" value="Genomic_DNA"/>
</dbReference>
<evidence type="ECO:0000256" key="1">
    <source>
        <dbReference type="SAM" id="Phobius"/>
    </source>
</evidence>
<gene>
    <name evidence="2" type="ORF">SMD44_00356</name>
</gene>
<evidence type="ECO:0008006" key="4">
    <source>
        <dbReference type="Google" id="ProtNLM"/>
    </source>
</evidence>